<evidence type="ECO:0000259" key="1">
    <source>
        <dbReference type="PROSITE" id="PS50181"/>
    </source>
</evidence>
<protein>
    <recommendedName>
        <fullName evidence="1">F-box domain-containing protein</fullName>
    </recommendedName>
</protein>
<dbReference type="PROSITE" id="PS50181">
    <property type="entry name" value="FBOX"/>
    <property type="match status" value="1"/>
</dbReference>
<dbReference type="InterPro" id="IPR001810">
    <property type="entry name" value="F-box_dom"/>
</dbReference>
<organism evidence="2 3">
    <name type="scientific">Polypedilum vanderplanki</name>
    <name type="common">Sleeping chironomid midge</name>
    <dbReference type="NCBI Taxonomy" id="319348"/>
    <lineage>
        <taxon>Eukaryota</taxon>
        <taxon>Metazoa</taxon>
        <taxon>Ecdysozoa</taxon>
        <taxon>Arthropoda</taxon>
        <taxon>Hexapoda</taxon>
        <taxon>Insecta</taxon>
        <taxon>Pterygota</taxon>
        <taxon>Neoptera</taxon>
        <taxon>Endopterygota</taxon>
        <taxon>Diptera</taxon>
        <taxon>Nematocera</taxon>
        <taxon>Chironomoidea</taxon>
        <taxon>Chironomidae</taxon>
        <taxon>Chironominae</taxon>
        <taxon>Polypedilum</taxon>
        <taxon>Polypedilum</taxon>
    </lineage>
</organism>
<evidence type="ECO:0000313" key="2">
    <source>
        <dbReference type="EMBL" id="KAG5681724.1"/>
    </source>
</evidence>
<dbReference type="Proteomes" id="UP001107558">
    <property type="component" value="Chromosome 1"/>
</dbReference>
<accession>A0A9J6CI70</accession>
<feature type="domain" description="F-box" evidence="1">
    <location>
        <begin position="3"/>
        <end position="50"/>
    </location>
</feature>
<reference evidence="2" key="1">
    <citation type="submission" date="2021-03" db="EMBL/GenBank/DDBJ databases">
        <title>Chromosome level genome of the anhydrobiotic midge Polypedilum vanderplanki.</title>
        <authorList>
            <person name="Yoshida Y."/>
            <person name="Kikawada T."/>
            <person name="Gusev O."/>
        </authorList>
    </citation>
    <scope>NUCLEOTIDE SEQUENCE</scope>
    <source>
        <strain evidence="2">NIAS01</strain>
        <tissue evidence="2">Whole body or cell culture</tissue>
    </source>
</reference>
<dbReference type="Pfam" id="PF00646">
    <property type="entry name" value="F-box"/>
    <property type="match status" value="1"/>
</dbReference>
<gene>
    <name evidence="2" type="ORF">PVAND_011134</name>
</gene>
<name>A0A9J6CI70_POLVA</name>
<dbReference type="AlphaFoldDB" id="A0A9J6CI70"/>
<dbReference type="EMBL" id="JADBJN010000001">
    <property type="protein sequence ID" value="KAG5681724.1"/>
    <property type="molecule type" value="Genomic_DNA"/>
</dbReference>
<dbReference type="OrthoDB" id="7789424at2759"/>
<dbReference type="Gene3D" id="1.20.1280.50">
    <property type="match status" value="1"/>
</dbReference>
<dbReference type="InterPro" id="IPR036047">
    <property type="entry name" value="F-box-like_dom_sf"/>
</dbReference>
<proteinExistence type="predicted"/>
<dbReference type="SUPFAM" id="SSF52047">
    <property type="entry name" value="RNI-like"/>
    <property type="match status" value="1"/>
</dbReference>
<sequence>MDPFDENHISRDLNELILQHLTVKEILDISLVSKNWNSVIGSSRKCMKKIKLALKFWRSTSKNEQAAEKIKIMENVSRKYQHVSVDCRFDRSVSAVFWKLLTDLAPNLVSLKVKSIKLDNLTPINLPKLQELRVVYVPIDIRNILISSSDAFISLKLKLVSPLNWNKTSKSDPESSSCIRKCLTSNSNLKIIELYGAVQYGFLFDEDLSNDIKFSLHTLKIKNDMRLSLIPEITEQNLIKFLSTQSSSLQTVYIDVCRPNVIQYILNNMRVLKSVQIETVLTDYKIRDLNLRLNEHVIDLRIPYVNRNQDIREMLGVFPNLTHLFVAHLSLETMEYIAWNLQKLRLLKYRYDEIDCESLYEKLKEENPEVNQNIEMIVDYDYT</sequence>
<keyword evidence="3" id="KW-1185">Reference proteome</keyword>
<evidence type="ECO:0000313" key="3">
    <source>
        <dbReference type="Proteomes" id="UP001107558"/>
    </source>
</evidence>
<dbReference type="SUPFAM" id="SSF81383">
    <property type="entry name" value="F-box domain"/>
    <property type="match status" value="1"/>
</dbReference>
<comment type="caution">
    <text evidence="2">The sequence shown here is derived from an EMBL/GenBank/DDBJ whole genome shotgun (WGS) entry which is preliminary data.</text>
</comment>